<name>A0A3N1VTB3_9BACT</name>
<evidence type="ECO:0000313" key="2">
    <source>
        <dbReference type="Proteomes" id="UP000276223"/>
    </source>
</evidence>
<dbReference type="EMBL" id="RJVA01000002">
    <property type="protein sequence ID" value="ROR03432.1"/>
    <property type="molecule type" value="Genomic_DNA"/>
</dbReference>
<accession>A0A3N1VTB3</accession>
<dbReference type="Proteomes" id="UP000276223">
    <property type="component" value="Unassembled WGS sequence"/>
</dbReference>
<dbReference type="AlphaFoldDB" id="A0A3N1VTB3"/>
<organism evidence="1 2">
    <name type="scientific">Desulfosoma caldarium</name>
    <dbReference type="NCBI Taxonomy" id="610254"/>
    <lineage>
        <taxon>Bacteria</taxon>
        <taxon>Pseudomonadati</taxon>
        <taxon>Thermodesulfobacteriota</taxon>
        <taxon>Syntrophobacteria</taxon>
        <taxon>Syntrophobacterales</taxon>
        <taxon>Syntrophobacteraceae</taxon>
        <taxon>Desulfosoma</taxon>
    </lineage>
</organism>
<protein>
    <submittedName>
        <fullName evidence="1">Uncharacterized protein</fullName>
    </submittedName>
</protein>
<reference evidence="1 2" key="1">
    <citation type="submission" date="2018-11" db="EMBL/GenBank/DDBJ databases">
        <title>Genomic Encyclopedia of Type Strains, Phase IV (KMG-IV): sequencing the most valuable type-strain genomes for metagenomic binning, comparative biology and taxonomic classification.</title>
        <authorList>
            <person name="Goeker M."/>
        </authorList>
    </citation>
    <scope>NUCLEOTIDE SEQUENCE [LARGE SCALE GENOMIC DNA]</scope>
    <source>
        <strain evidence="1 2">DSM 22027</strain>
    </source>
</reference>
<evidence type="ECO:0000313" key="1">
    <source>
        <dbReference type="EMBL" id="ROR03432.1"/>
    </source>
</evidence>
<gene>
    <name evidence="1" type="ORF">EDC27_0094</name>
</gene>
<proteinExistence type="predicted"/>
<comment type="caution">
    <text evidence="1">The sequence shown here is derived from an EMBL/GenBank/DDBJ whole genome shotgun (WGS) entry which is preliminary data.</text>
</comment>
<sequence length="69" mass="7798">MDIGAKTVRHGRRVRLKVTTATFEALNFEMIWQKGGAAQILLGVKDVQRLRDNLEEVKCLQNGVNLAIY</sequence>
<keyword evidence="2" id="KW-1185">Reference proteome</keyword>